<dbReference type="PANTHER" id="PTHR40278:SF1">
    <property type="entry name" value="DNA UTILIZATION PROTEIN HOFN"/>
    <property type="match status" value="1"/>
</dbReference>
<dbReference type="AlphaFoldDB" id="A0A9D5JYV4"/>
<dbReference type="Pfam" id="PF05137">
    <property type="entry name" value="PilN"/>
    <property type="match status" value="1"/>
</dbReference>
<evidence type="ECO:0008006" key="4">
    <source>
        <dbReference type="Google" id="ProtNLM"/>
    </source>
</evidence>
<proteinExistence type="predicted"/>
<gene>
    <name evidence="2" type="ORF">GF339_19565</name>
</gene>
<dbReference type="Proteomes" id="UP000649604">
    <property type="component" value="Unassembled WGS sequence"/>
</dbReference>
<reference evidence="2" key="1">
    <citation type="submission" date="2019-11" db="EMBL/GenBank/DDBJ databases">
        <title>Microbial mats filling the niche in hypersaline microbial mats.</title>
        <authorList>
            <person name="Wong H.L."/>
            <person name="Macleod F.I."/>
            <person name="White R.A. III"/>
            <person name="Burns B.P."/>
        </authorList>
    </citation>
    <scope>NUCLEOTIDE SEQUENCE</scope>
    <source>
        <strain evidence="2">Rbin_158</strain>
    </source>
</reference>
<dbReference type="InterPro" id="IPR007813">
    <property type="entry name" value="PilN"/>
</dbReference>
<dbReference type="EMBL" id="WJJP01000637">
    <property type="protein sequence ID" value="MBD3326792.1"/>
    <property type="molecule type" value="Genomic_DNA"/>
</dbReference>
<accession>A0A9D5JYV4</accession>
<sequence length="156" mass="17827">MYWSYLNGVIEQKQQEIADTKKRLQELQKIIEEIEQFEAQRKALEQKLAVIAQLEKEQKFPVHLLDEVYQTLEADLWLESLSQSSTGMTLQGTALSNPVVSNYLRNLENSSYFNTVELIFSRSRVVGSQNVRDFQISAGLTSAAQLFADPEQPAQE</sequence>
<name>A0A9D5JYV4_9BACT</name>
<dbReference type="PANTHER" id="PTHR40278">
    <property type="entry name" value="DNA UTILIZATION PROTEIN HOFN"/>
    <property type="match status" value="1"/>
</dbReference>
<comment type="caution">
    <text evidence="2">The sequence shown here is derived from an EMBL/GenBank/DDBJ whole genome shotgun (WGS) entry which is preliminary data.</text>
</comment>
<protein>
    <recommendedName>
        <fullName evidence="4">Fimbrial assembly protein</fullName>
    </recommendedName>
</protein>
<evidence type="ECO:0000313" key="3">
    <source>
        <dbReference type="Proteomes" id="UP000649604"/>
    </source>
</evidence>
<feature type="coiled-coil region" evidence="1">
    <location>
        <begin position="10"/>
        <end position="57"/>
    </location>
</feature>
<evidence type="ECO:0000313" key="2">
    <source>
        <dbReference type="EMBL" id="MBD3326792.1"/>
    </source>
</evidence>
<organism evidence="2 3">
    <name type="scientific">candidate division KSB3 bacterium</name>
    <dbReference type="NCBI Taxonomy" id="2044937"/>
    <lineage>
        <taxon>Bacteria</taxon>
        <taxon>candidate division KSB3</taxon>
    </lineage>
</organism>
<evidence type="ECO:0000256" key="1">
    <source>
        <dbReference type="SAM" id="Coils"/>
    </source>
</evidence>
<dbReference type="InterPro" id="IPR052534">
    <property type="entry name" value="Extracell_DNA_Util/SecSys_Comp"/>
</dbReference>
<keyword evidence="1" id="KW-0175">Coiled coil</keyword>